<evidence type="ECO:0000313" key="1">
    <source>
        <dbReference type="EMBL" id="TFK47878.1"/>
    </source>
</evidence>
<dbReference type="EMBL" id="ML213522">
    <property type="protein sequence ID" value="TFK47878.1"/>
    <property type="molecule type" value="Genomic_DNA"/>
</dbReference>
<evidence type="ECO:0000313" key="2">
    <source>
        <dbReference type="Proteomes" id="UP000305948"/>
    </source>
</evidence>
<protein>
    <recommendedName>
        <fullName evidence="3">hAT-like transposase RNase-H fold domain-containing protein</fullName>
    </recommendedName>
</protein>
<dbReference type="Proteomes" id="UP000305948">
    <property type="component" value="Unassembled WGS sequence"/>
</dbReference>
<feature type="non-terminal residue" evidence="1">
    <location>
        <position position="53"/>
    </location>
</feature>
<sequence>QILGISCDNASNNDTMIKELPNLLPDFPGDANRVRCFLHIVNLVAKSILKLFD</sequence>
<accession>A0A5C3MVU5</accession>
<reference evidence="1 2" key="1">
    <citation type="journal article" date="2019" name="Nat. Ecol. Evol.">
        <title>Megaphylogeny resolves global patterns of mushroom evolution.</title>
        <authorList>
            <person name="Varga T."/>
            <person name="Krizsan K."/>
            <person name="Foldi C."/>
            <person name="Dima B."/>
            <person name="Sanchez-Garcia M."/>
            <person name="Sanchez-Ramirez S."/>
            <person name="Szollosi G.J."/>
            <person name="Szarkandi J.G."/>
            <person name="Papp V."/>
            <person name="Albert L."/>
            <person name="Andreopoulos W."/>
            <person name="Angelini C."/>
            <person name="Antonin V."/>
            <person name="Barry K.W."/>
            <person name="Bougher N.L."/>
            <person name="Buchanan P."/>
            <person name="Buyck B."/>
            <person name="Bense V."/>
            <person name="Catcheside P."/>
            <person name="Chovatia M."/>
            <person name="Cooper J."/>
            <person name="Damon W."/>
            <person name="Desjardin D."/>
            <person name="Finy P."/>
            <person name="Geml J."/>
            <person name="Haridas S."/>
            <person name="Hughes K."/>
            <person name="Justo A."/>
            <person name="Karasinski D."/>
            <person name="Kautmanova I."/>
            <person name="Kiss B."/>
            <person name="Kocsube S."/>
            <person name="Kotiranta H."/>
            <person name="LaButti K.M."/>
            <person name="Lechner B.E."/>
            <person name="Liimatainen K."/>
            <person name="Lipzen A."/>
            <person name="Lukacs Z."/>
            <person name="Mihaltcheva S."/>
            <person name="Morgado L.N."/>
            <person name="Niskanen T."/>
            <person name="Noordeloos M.E."/>
            <person name="Ohm R.A."/>
            <person name="Ortiz-Santana B."/>
            <person name="Ovrebo C."/>
            <person name="Racz N."/>
            <person name="Riley R."/>
            <person name="Savchenko A."/>
            <person name="Shiryaev A."/>
            <person name="Soop K."/>
            <person name="Spirin V."/>
            <person name="Szebenyi C."/>
            <person name="Tomsovsky M."/>
            <person name="Tulloss R.E."/>
            <person name="Uehling J."/>
            <person name="Grigoriev I.V."/>
            <person name="Vagvolgyi C."/>
            <person name="Papp T."/>
            <person name="Martin F.M."/>
            <person name="Miettinen O."/>
            <person name="Hibbett D.S."/>
            <person name="Nagy L.G."/>
        </authorList>
    </citation>
    <scope>NUCLEOTIDE SEQUENCE [LARGE SCALE GENOMIC DNA]</scope>
    <source>
        <strain evidence="1 2">OMC1185</strain>
    </source>
</reference>
<keyword evidence="2" id="KW-1185">Reference proteome</keyword>
<dbReference type="OrthoDB" id="2748837at2759"/>
<gene>
    <name evidence="1" type="ORF">OE88DRAFT_1608415</name>
</gene>
<feature type="non-terminal residue" evidence="1">
    <location>
        <position position="1"/>
    </location>
</feature>
<proteinExistence type="predicted"/>
<dbReference type="AlphaFoldDB" id="A0A5C3MVU5"/>
<evidence type="ECO:0008006" key="3">
    <source>
        <dbReference type="Google" id="ProtNLM"/>
    </source>
</evidence>
<name>A0A5C3MVU5_9AGAM</name>
<organism evidence="1 2">
    <name type="scientific">Heliocybe sulcata</name>
    <dbReference type="NCBI Taxonomy" id="5364"/>
    <lineage>
        <taxon>Eukaryota</taxon>
        <taxon>Fungi</taxon>
        <taxon>Dikarya</taxon>
        <taxon>Basidiomycota</taxon>
        <taxon>Agaricomycotina</taxon>
        <taxon>Agaricomycetes</taxon>
        <taxon>Gloeophyllales</taxon>
        <taxon>Gloeophyllaceae</taxon>
        <taxon>Heliocybe</taxon>
    </lineage>
</organism>